<dbReference type="RefSeq" id="WP_183682119.1">
    <property type="nucleotide sequence ID" value="NZ_JACHHH010000001.1"/>
</dbReference>
<evidence type="ECO:0000313" key="3">
    <source>
        <dbReference type="Proteomes" id="UP000522163"/>
    </source>
</evidence>
<dbReference type="Pfam" id="PF03235">
    <property type="entry name" value="GmrSD_N"/>
    <property type="match status" value="1"/>
</dbReference>
<dbReference type="PANTHER" id="PTHR39639">
    <property type="entry name" value="CHROMOSOME 16, WHOLE GENOME SHOTGUN SEQUENCE"/>
    <property type="match status" value="1"/>
</dbReference>
<organism evidence="2 3">
    <name type="scientific">Oribacterium sinus</name>
    <dbReference type="NCBI Taxonomy" id="237576"/>
    <lineage>
        <taxon>Bacteria</taxon>
        <taxon>Bacillati</taxon>
        <taxon>Bacillota</taxon>
        <taxon>Clostridia</taxon>
        <taxon>Lachnospirales</taxon>
        <taxon>Lachnospiraceae</taxon>
        <taxon>Oribacterium</taxon>
    </lineage>
</organism>
<proteinExistence type="predicted"/>
<comment type="caution">
    <text evidence="2">The sequence shown here is derived from an EMBL/GenBank/DDBJ whole genome shotgun (WGS) entry which is preliminary data.</text>
</comment>
<accession>A0A7W9SDY4</accession>
<gene>
    <name evidence="2" type="ORF">HNQ46_000334</name>
</gene>
<dbReference type="GeneID" id="85013905"/>
<reference evidence="2 3" key="1">
    <citation type="submission" date="2020-08" db="EMBL/GenBank/DDBJ databases">
        <title>Genomic Encyclopedia of Type Strains, Phase IV (KMG-IV): sequencing the most valuable type-strain genomes for metagenomic binning, comparative biology and taxonomic classification.</title>
        <authorList>
            <person name="Goeker M."/>
        </authorList>
    </citation>
    <scope>NUCLEOTIDE SEQUENCE [LARGE SCALE GENOMIC DNA]</scope>
    <source>
        <strain evidence="2 3">DSM 17245</strain>
    </source>
</reference>
<evidence type="ECO:0000313" key="2">
    <source>
        <dbReference type="EMBL" id="MBB6040373.1"/>
    </source>
</evidence>
<dbReference type="AlphaFoldDB" id="A0A7W9SDY4"/>
<name>A0A7W9SDY4_9FIRM</name>
<dbReference type="PANTHER" id="PTHR39639:SF1">
    <property type="entry name" value="DUF262 DOMAIN-CONTAINING PROTEIN"/>
    <property type="match status" value="1"/>
</dbReference>
<feature type="domain" description="GmrSD restriction endonucleases N-terminal" evidence="1">
    <location>
        <begin position="54"/>
        <end position="193"/>
    </location>
</feature>
<evidence type="ECO:0000259" key="1">
    <source>
        <dbReference type="Pfam" id="PF03235"/>
    </source>
</evidence>
<dbReference type="InterPro" id="IPR004919">
    <property type="entry name" value="GmrSD_N"/>
</dbReference>
<protein>
    <submittedName>
        <fullName evidence="2">Uncharacterized protein with ParB-like and HNH nuclease domain</fullName>
    </submittedName>
</protein>
<dbReference type="EMBL" id="JACHHH010000001">
    <property type="protein sequence ID" value="MBB6040373.1"/>
    <property type="molecule type" value="Genomic_DNA"/>
</dbReference>
<dbReference type="Proteomes" id="UP000522163">
    <property type="component" value="Unassembled WGS sequence"/>
</dbReference>
<sequence>MKEKLFTEEEFMDEDLQNDPDEEIDNNLLMAYDIAVFYNTYNLSALMKWWGKKLVIPDFQRAYVWNIKKASEFVDSMLRGLPVPSMFFYDDTENNRLLVIDGQQRLRSLYNFVVEQTFAGKKFKLTGNIHPRWKGRTYSELEDDDKDRLDDALMNITVMRQLAPDDGQSAMYLAFQRINTGGITLRAQEIRMAVSYGELAKRLYELSKDSRFDKWKFLRTKDQKTNENFAPIQELILKFWTYYFQYPNFTGSSTRSMLDDFFDTYRELDKPKKRKQGVKYYSWEQLKDVFDATFDIVNNLPLESISPFSKPTQTFLEAVWIGLTYRKLKLHKEINVCTLQAYISKWKEFIGEPEFSRLFQARRTSSVTSAFERIKAGIEYFAGDF</sequence>